<comment type="pathway">
    <text evidence="1">Carbohydrate acid metabolism.</text>
</comment>
<dbReference type="RefSeq" id="WP_067280562.1">
    <property type="nucleotide sequence ID" value="NZ_LOHS01000093.1"/>
</dbReference>
<dbReference type="OrthoDB" id="9805177at2"/>
<dbReference type="Pfam" id="PF01081">
    <property type="entry name" value="Aldolase"/>
    <property type="match status" value="1"/>
</dbReference>
<dbReference type="InterPro" id="IPR013785">
    <property type="entry name" value="Aldolase_TIM"/>
</dbReference>
<sequence length="213" mass="21434">MDTARLRSVLRAERLVAIVHGRDAEASLNTVLALADEGVALIEISLHTADALAVIARAAARLGPDIVIGAGAVLTADDMRRARNAGAGWVVTPAVTEAVAASALAGVPVLAGALTPTEAVHAIRLGAGAVQLFPASLGGPHYLAAVRELLPDVPFVPAGGVDVGAAEEYFTAGAVAVGVGPPLVGDAAHGGDLEALRHRARRYVRACRSGSTA</sequence>
<organism evidence="6 7">
    <name type="scientific">Streptomyces jeddahensis</name>
    <dbReference type="NCBI Taxonomy" id="1716141"/>
    <lineage>
        <taxon>Bacteria</taxon>
        <taxon>Bacillati</taxon>
        <taxon>Actinomycetota</taxon>
        <taxon>Actinomycetes</taxon>
        <taxon>Kitasatosporales</taxon>
        <taxon>Streptomycetaceae</taxon>
        <taxon>Streptomyces</taxon>
    </lineage>
</organism>
<dbReference type="GO" id="GO:0016829">
    <property type="term" value="F:lyase activity"/>
    <property type="evidence" value="ECO:0007669"/>
    <property type="project" value="UniProtKB-KW"/>
</dbReference>
<comment type="similarity">
    <text evidence="2">Belongs to the KHG/KDPG aldolase family.</text>
</comment>
<dbReference type="InterPro" id="IPR000887">
    <property type="entry name" value="Aldlse_KDPG_KHG"/>
</dbReference>
<comment type="caution">
    <text evidence="6">The sequence shown here is derived from an EMBL/GenBank/DDBJ whole genome shotgun (WGS) entry which is preliminary data.</text>
</comment>
<reference evidence="6 7" key="1">
    <citation type="submission" date="2015-12" db="EMBL/GenBank/DDBJ databases">
        <title>Genome sequence of Streptomyces sp. G25.</title>
        <authorList>
            <person name="Poehlein A."/>
            <person name="Roettig A."/>
            <person name="Hiessl S."/>
            <person name="Hauschild P."/>
            <person name="Schauer J."/>
            <person name="Madkour M.H."/>
            <person name="Al-Ansari A.M."/>
            <person name="Almakishah N.H."/>
            <person name="Steinbuechel A."/>
            <person name="Daniel R."/>
        </authorList>
    </citation>
    <scope>NUCLEOTIDE SEQUENCE [LARGE SCALE GENOMIC DNA]</scope>
    <source>
        <strain evidence="7">G25(2015)</strain>
    </source>
</reference>
<evidence type="ECO:0000256" key="1">
    <source>
        <dbReference type="ARBA" id="ARBA00004761"/>
    </source>
</evidence>
<gene>
    <name evidence="6" type="primary">kdgA_2</name>
    <name evidence="6" type="ORF">STSP_44010</name>
</gene>
<keyword evidence="5" id="KW-0119">Carbohydrate metabolism</keyword>
<evidence type="ECO:0000256" key="2">
    <source>
        <dbReference type="ARBA" id="ARBA00006906"/>
    </source>
</evidence>
<comment type="subunit">
    <text evidence="3">Homotrimer.</text>
</comment>
<evidence type="ECO:0000313" key="7">
    <source>
        <dbReference type="Proteomes" id="UP000077381"/>
    </source>
</evidence>
<dbReference type="PATRIC" id="fig|1716141.3.peg.4632"/>
<keyword evidence="4" id="KW-0456">Lyase</keyword>
<evidence type="ECO:0000256" key="4">
    <source>
        <dbReference type="ARBA" id="ARBA00023239"/>
    </source>
</evidence>
<dbReference type="CDD" id="cd00452">
    <property type="entry name" value="KDPG_aldolase"/>
    <property type="match status" value="1"/>
</dbReference>
<keyword evidence="7" id="KW-1185">Reference proteome</keyword>
<evidence type="ECO:0000313" key="6">
    <source>
        <dbReference type="EMBL" id="OAH12206.1"/>
    </source>
</evidence>
<dbReference type="AlphaFoldDB" id="A0A177HN92"/>
<evidence type="ECO:0000256" key="5">
    <source>
        <dbReference type="ARBA" id="ARBA00023277"/>
    </source>
</evidence>
<dbReference type="EMBL" id="LOHS01000093">
    <property type="protein sequence ID" value="OAH12206.1"/>
    <property type="molecule type" value="Genomic_DNA"/>
</dbReference>
<dbReference type="PANTHER" id="PTHR30246">
    <property type="entry name" value="2-KETO-3-DEOXY-6-PHOSPHOGLUCONATE ALDOLASE"/>
    <property type="match status" value="1"/>
</dbReference>
<name>A0A177HN92_9ACTN</name>
<dbReference type="Proteomes" id="UP000077381">
    <property type="component" value="Unassembled WGS sequence"/>
</dbReference>
<dbReference type="SUPFAM" id="SSF51569">
    <property type="entry name" value="Aldolase"/>
    <property type="match status" value="1"/>
</dbReference>
<proteinExistence type="inferred from homology"/>
<dbReference type="PANTHER" id="PTHR30246:SF1">
    <property type="entry name" value="2-DEHYDRO-3-DEOXY-6-PHOSPHOGALACTONATE ALDOLASE-RELATED"/>
    <property type="match status" value="1"/>
</dbReference>
<protein>
    <submittedName>
        <fullName evidence="6">KHG/KDPG aldolase</fullName>
    </submittedName>
</protein>
<accession>A0A177HN92</accession>
<evidence type="ECO:0000256" key="3">
    <source>
        <dbReference type="ARBA" id="ARBA00011233"/>
    </source>
</evidence>
<dbReference type="STRING" id="1716141.STSP_44010"/>
<dbReference type="Gene3D" id="3.20.20.70">
    <property type="entry name" value="Aldolase class I"/>
    <property type="match status" value="1"/>
</dbReference>